<comment type="caution">
    <text evidence="2">The sequence shown here is derived from an EMBL/GenBank/DDBJ whole genome shotgun (WGS) entry which is preliminary data.</text>
</comment>
<sequence>LLSACRSRRGASHAVLRGMLTGEVSFAVSPAVVLEYESVLKRPGILGEPPWIRPEQIETILDALCASGKLVEPWFHFRSFLDDPKDDTYIDCALAGGASVILSRDRHFQHPAVEAFGLRVLTAGDFLHQRRSAKSNRRRSP</sequence>
<dbReference type="Proteomes" id="UP001308776">
    <property type="component" value="Unassembled WGS sequence"/>
</dbReference>
<protein>
    <submittedName>
        <fullName evidence="2">PIN domain-containing protein</fullName>
    </submittedName>
</protein>
<evidence type="ECO:0000259" key="1">
    <source>
        <dbReference type="Pfam" id="PF13470"/>
    </source>
</evidence>
<feature type="non-terminal residue" evidence="2">
    <location>
        <position position="1"/>
    </location>
</feature>
<dbReference type="PANTHER" id="PTHR34610">
    <property type="entry name" value="SSL7007 PROTEIN"/>
    <property type="match status" value="1"/>
</dbReference>
<evidence type="ECO:0000313" key="3">
    <source>
        <dbReference type="Proteomes" id="UP001308776"/>
    </source>
</evidence>
<dbReference type="PANTHER" id="PTHR34610:SF3">
    <property type="entry name" value="SSL7007 PROTEIN"/>
    <property type="match status" value="1"/>
</dbReference>
<dbReference type="RefSeq" id="WP_325801564.1">
    <property type="nucleotide sequence ID" value="NZ_JAQGFR010000292.1"/>
</dbReference>
<name>A0ABU6FTJ8_9PROT</name>
<keyword evidence="3" id="KW-1185">Reference proteome</keyword>
<organism evidence="2 3">
    <name type="scientific">Acidithiobacillus ferriphilus</name>
    <dbReference type="NCBI Taxonomy" id="1689834"/>
    <lineage>
        <taxon>Bacteria</taxon>
        <taxon>Pseudomonadati</taxon>
        <taxon>Pseudomonadota</taxon>
        <taxon>Acidithiobacillia</taxon>
        <taxon>Acidithiobacillales</taxon>
        <taxon>Acidithiobacillaceae</taxon>
        <taxon>Acidithiobacillus</taxon>
    </lineage>
</organism>
<dbReference type="Pfam" id="PF13470">
    <property type="entry name" value="PIN_3"/>
    <property type="match status" value="1"/>
</dbReference>
<proteinExistence type="predicted"/>
<dbReference type="SUPFAM" id="SSF88723">
    <property type="entry name" value="PIN domain-like"/>
    <property type="match status" value="1"/>
</dbReference>
<accession>A0ABU6FTJ8</accession>
<dbReference type="InterPro" id="IPR002716">
    <property type="entry name" value="PIN_dom"/>
</dbReference>
<feature type="domain" description="PIN" evidence="1">
    <location>
        <begin position="1"/>
        <end position="107"/>
    </location>
</feature>
<gene>
    <name evidence="2" type="ORF">OW717_15140</name>
</gene>
<reference evidence="2 3" key="1">
    <citation type="submission" date="2022-11" db="EMBL/GenBank/DDBJ databases">
        <title>Comparative genomics analysis of Acidithiobacillus ferriphilus.</title>
        <authorList>
            <person name="Ma L."/>
        </authorList>
    </citation>
    <scope>NUCLEOTIDE SEQUENCE [LARGE SCALE GENOMIC DNA]</scope>
    <source>
        <strain evidence="2 3">DY15</strain>
    </source>
</reference>
<dbReference type="InterPro" id="IPR029060">
    <property type="entry name" value="PIN-like_dom_sf"/>
</dbReference>
<dbReference type="EMBL" id="JAQGFR010000292">
    <property type="protein sequence ID" value="MEB8515369.1"/>
    <property type="molecule type" value="Genomic_DNA"/>
</dbReference>
<dbReference type="InterPro" id="IPR002850">
    <property type="entry name" value="PIN_toxin-like"/>
</dbReference>
<evidence type="ECO:0000313" key="2">
    <source>
        <dbReference type="EMBL" id="MEB8515369.1"/>
    </source>
</evidence>